<keyword evidence="2" id="KW-1185">Reference proteome</keyword>
<evidence type="ECO:0000313" key="2">
    <source>
        <dbReference type="Proteomes" id="UP000198406"/>
    </source>
</evidence>
<gene>
    <name evidence="1" type="ORF">FisN_9Hh159</name>
</gene>
<name>A0A1Z5K2F3_FISSO</name>
<comment type="caution">
    <text evidence="1">The sequence shown here is derived from an EMBL/GenBank/DDBJ whole genome shotgun (WGS) entry which is preliminary data.</text>
</comment>
<dbReference type="SUPFAM" id="SSF52047">
    <property type="entry name" value="RNI-like"/>
    <property type="match status" value="1"/>
</dbReference>
<sequence>MHLSRERTLEILTQVNSSLWFANDKFEDGGALFVEGFEELCRKQTGFVFRGISISRSIPFSDEYWLKFLAILARYETAAELFIQYTSIDIAGEEACRLIGSCQVKSLKMSNCCMTHPDAFTHAMEQGMGPKELCFVDRRADSNTDVAQQLCFALRSSTGLAKLSLMVHAKADEAQCHKICSRLAQSLRSNARAPASMILWFGPNLCEDDADLVFDAISEHPNIVSFQFCSSNPSSDRAHRLSRLLSQNSHLEQLIAEPGTMTSNIWKLNIAPQLEANTWNKKIATIRCHNHDLAFQAKLMGVILGRRTFHGMDAIYQALVRNIDLILASQPDQQHTTTA</sequence>
<dbReference type="Proteomes" id="UP000198406">
    <property type="component" value="Unassembled WGS sequence"/>
</dbReference>
<reference evidence="1 2" key="1">
    <citation type="journal article" date="2015" name="Plant Cell">
        <title>Oil accumulation by the oleaginous diatom Fistulifera solaris as revealed by the genome and transcriptome.</title>
        <authorList>
            <person name="Tanaka T."/>
            <person name="Maeda Y."/>
            <person name="Veluchamy A."/>
            <person name="Tanaka M."/>
            <person name="Abida H."/>
            <person name="Marechal E."/>
            <person name="Bowler C."/>
            <person name="Muto M."/>
            <person name="Sunaga Y."/>
            <person name="Tanaka M."/>
            <person name="Yoshino T."/>
            <person name="Taniguchi T."/>
            <person name="Fukuda Y."/>
            <person name="Nemoto M."/>
            <person name="Matsumoto M."/>
            <person name="Wong P.S."/>
            <person name="Aburatani S."/>
            <person name="Fujibuchi W."/>
        </authorList>
    </citation>
    <scope>NUCLEOTIDE SEQUENCE [LARGE SCALE GENOMIC DNA]</scope>
    <source>
        <strain evidence="1 2">JPCC DA0580</strain>
    </source>
</reference>
<protein>
    <submittedName>
        <fullName evidence="1">Uncharacterized protein</fullName>
    </submittedName>
</protein>
<evidence type="ECO:0000313" key="1">
    <source>
        <dbReference type="EMBL" id="GAX20433.1"/>
    </source>
</evidence>
<dbReference type="InParanoid" id="A0A1Z5K2F3"/>
<dbReference type="EMBL" id="BDSP01000147">
    <property type="protein sequence ID" value="GAX20433.1"/>
    <property type="molecule type" value="Genomic_DNA"/>
</dbReference>
<proteinExistence type="predicted"/>
<accession>A0A1Z5K2F3</accession>
<dbReference type="AlphaFoldDB" id="A0A1Z5K2F3"/>
<organism evidence="1 2">
    <name type="scientific">Fistulifera solaris</name>
    <name type="common">Oleaginous diatom</name>
    <dbReference type="NCBI Taxonomy" id="1519565"/>
    <lineage>
        <taxon>Eukaryota</taxon>
        <taxon>Sar</taxon>
        <taxon>Stramenopiles</taxon>
        <taxon>Ochrophyta</taxon>
        <taxon>Bacillariophyta</taxon>
        <taxon>Bacillariophyceae</taxon>
        <taxon>Bacillariophycidae</taxon>
        <taxon>Naviculales</taxon>
        <taxon>Naviculaceae</taxon>
        <taxon>Fistulifera</taxon>
    </lineage>
</organism>